<keyword evidence="2" id="KW-1185">Reference proteome</keyword>
<dbReference type="EMBL" id="PYMJ01000001">
    <property type="protein sequence ID" value="PSU51449.1"/>
    <property type="molecule type" value="Genomic_DNA"/>
</dbReference>
<reference evidence="1 2" key="1">
    <citation type="submission" date="2018-01" db="EMBL/GenBank/DDBJ databases">
        <title>Whole genome sequencing of Histamine producing bacteria.</title>
        <authorList>
            <person name="Butler K."/>
        </authorList>
    </citation>
    <scope>NUCLEOTIDE SEQUENCE [LARGE SCALE GENOMIC DNA]</scope>
    <source>
        <strain evidence="1 2">JCM 12947</strain>
    </source>
</reference>
<protein>
    <submittedName>
        <fullName evidence="1">Uncharacterized protein</fullName>
    </submittedName>
</protein>
<organism evidence="1 2">
    <name type="scientific">Photobacterium frigidiphilum</name>
    <dbReference type="NCBI Taxonomy" id="264736"/>
    <lineage>
        <taxon>Bacteria</taxon>
        <taxon>Pseudomonadati</taxon>
        <taxon>Pseudomonadota</taxon>
        <taxon>Gammaproteobacteria</taxon>
        <taxon>Vibrionales</taxon>
        <taxon>Vibrionaceae</taxon>
        <taxon>Photobacterium</taxon>
    </lineage>
</organism>
<evidence type="ECO:0000313" key="1">
    <source>
        <dbReference type="EMBL" id="PSU51449.1"/>
    </source>
</evidence>
<gene>
    <name evidence="1" type="ORF">C9J12_00420</name>
</gene>
<evidence type="ECO:0000313" key="2">
    <source>
        <dbReference type="Proteomes" id="UP000240987"/>
    </source>
</evidence>
<sequence>MQISLFWQDNVYDGIPFNATKRVEILRQQSWQSNGEIVNMGIIFLNAPRGCKIVLESINRIVF</sequence>
<dbReference type="Proteomes" id="UP000240987">
    <property type="component" value="Unassembled WGS sequence"/>
</dbReference>
<name>A0A2T3JQU4_9GAMM</name>
<accession>A0A2T3JQU4</accession>
<dbReference type="AlphaFoldDB" id="A0A2T3JQU4"/>
<comment type="caution">
    <text evidence="1">The sequence shown here is derived from an EMBL/GenBank/DDBJ whole genome shotgun (WGS) entry which is preliminary data.</text>
</comment>
<proteinExistence type="predicted"/>